<dbReference type="SUPFAM" id="SSF50156">
    <property type="entry name" value="PDZ domain-like"/>
    <property type="match status" value="1"/>
</dbReference>
<dbReference type="InterPro" id="IPR001478">
    <property type="entry name" value="PDZ"/>
</dbReference>
<dbReference type="CDD" id="cd01335">
    <property type="entry name" value="Radical_SAM"/>
    <property type="match status" value="1"/>
</dbReference>
<evidence type="ECO:0000259" key="1">
    <source>
        <dbReference type="PROSITE" id="PS50106"/>
    </source>
</evidence>
<dbReference type="EMBL" id="JABAFG010000012">
    <property type="protein sequence ID" value="NME28597.1"/>
    <property type="molecule type" value="Genomic_DNA"/>
</dbReference>
<comment type="caution">
    <text evidence="2">The sequence shown here is derived from an EMBL/GenBank/DDBJ whole genome shotgun (WGS) entry which is preliminary data.</text>
</comment>
<dbReference type="AlphaFoldDB" id="A0A848C037"/>
<dbReference type="Pfam" id="PF04459">
    <property type="entry name" value="DUF512"/>
    <property type="match status" value="1"/>
</dbReference>
<accession>A0A848C037</accession>
<dbReference type="InterPro" id="IPR013785">
    <property type="entry name" value="Aldolase_TIM"/>
</dbReference>
<evidence type="ECO:0000313" key="2">
    <source>
        <dbReference type="EMBL" id="NME28597.1"/>
    </source>
</evidence>
<dbReference type="InterPro" id="IPR036034">
    <property type="entry name" value="PDZ_sf"/>
</dbReference>
<organism evidence="2 3">
    <name type="scientific">Megasphaera hexanoica</name>
    <dbReference type="NCBI Taxonomy" id="1675036"/>
    <lineage>
        <taxon>Bacteria</taxon>
        <taxon>Bacillati</taxon>
        <taxon>Bacillota</taxon>
        <taxon>Negativicutes</taxon>
        <taxon>Veillonellales</taxon>
        <taxon>Veillonellaceae</taxon>
        <taxon>Megasphaera</taxon>
    </lineage>
</organism>
<reference evidence="2 3" key="1">
    <citation type="submission" date="2020-04" db="EMBL/GenBank/DDBJ databases">
        <authorList>
            <person name="Hitch T.C.A."/>
            <person name="Wylensek D."/>
            <person name="Clavel T."/>
        </authorList>
    </citation>
    <scope>NUCLEOTIDE SEQUENCE [LARGE SCALE GENOMIC DNA]</scope>
    <source>
        <strain evidence="2 3">Oil-RF-744-FAT-WT-6-1</strain>
    </source>
</reference>
<dbReference type="Proteomes" id="UP000591071">
    <property type="component" value="Unassembled WGS sequence"/>
</dbReference>
<dbReference type="Pfam" id="PF19238">
    <property type="entry name" value="Radical_SAM_2"/>
    <property type="match status" value="1"/>
</dbReference>
<dbReference type="Gene3D" id="2.30.42.10">
    <property type="match status" value="1"/>
</dbReference>
<proteinExistence type="predicted"/>
<dbReference type="InterPro" id="IPR058240">
    <property type="entry name" value="rSAM_sf"/>
</dbReference>
<name>A0A848C037_9FIRM</name>
<dbReference type="InterPro" id="IPR045375">
    <property type="entry name" value="Put_radical_SAM-like_N"/>
</dbReference>
<protein>
    <submittedName>
        <fullName evidence="2">DUF512 domain-containing protein</fullName>
    </submittedName>
</protein>
<dbReference type="PROSITE" id="PS50106">
    <property type="entry name" value="PDZ"/>
    <property type="match status" value="1"/>
</dbReference>
<dbReference type="SUPFAM" id="SSF102114">
    <property type="entry name" value="Radical SAM enzymes"/>
    <property type="match status" value="1"/>
</dbReference>
<dbReference type="Gene3D" id="3.20.20.70">
    <property type="entry name" value="Aldolase class I"/>
    <property type="match status" value="1"/>
</dbReference>
<gene>
    <name evidence="2" type="ORF">HF872_08180</name>
</gene>
<dbReference type="RefSeq" id="WP_170087683.1">
    <property type="nucleotide sequence ID" value="NZ_JABAFG010000012.1"/>
</dbReference>
<dbReference type="InterPro" id="IPR041489">
    <property type="entry name" value="PDZ_6"/>
</dbReference>
<dbReference type="InterPro" id="IPR007549">
    <property type="entry name" value="DUF512"/>
</dbReference>
<dbReference type="SMART" id="SM00228">
    <property type="entry name" value="PDZ"/>
    <property type="match status" value="1"/>
</dbReference>
<feature type="domain" description="PDZ" evidence="1">
    <location>
        <begin position="1"/>
        <end position="40"/>
    </location>
</feature>
<evidence type="ECO:0000313" key="3">
    <source>
        <dbReference type="Proteomes" id="UP000591071"/>
    </source>
</evidence>
<sequence length="441" mass="50421">MSDTLHAVIASVQEGSRAQKEGLKAGDTIVSVNGQPVEDLIDLNFALADEKVHLVVQNGDSLRDCYFQKRFGEDVGITMENAVFDHIRQCWNNCIFCFIAQMPQGMRPSLYVKDDDYRMSFLTGSFITLSNLSEEDLRRITQYHLSPLHISVHTTNGMLRRRMMRQERTEDIMDHLRNLVRHDIDMYCQIVLVPGYNDGEEFSRTVRDLESLRPNVLGIAVVPLGMTKFRSECMPLNPVTPELARDIINRSRPFTERSRREGRGSFVYLADEFYLKAGMPLPDNAYYDNYEQIEDGIGMLRLFEQQWHSWDGKVRTAYDKPKRLALLTGTLAAPFISQLVQEVQVANLEVNVVPVENHYFGRQINVAGLLTAQDMLHAWQQLAGDWDGLIIPGTALRKGENIFLDDMTLSEFEARAGVPVGVSEFAPELKQLLYHWQENKE</sequence>
<dbReference type="Pfam" id="PF17820">
    <property type="entry name" value="PDZ_6"/>
    <property type="match status" value="1"/>
</dbReference>